<keyword evidence="3" id="KW-1185">Reference proteome</keyword>
<reference evidence="2" key="2">
    <citation type="submission" date="2020-09" db="EMBL/GenBank/DDBJ databases">
        <authorList>
            <person name="Sun Q."/>
            <person name="Zhou Y."/>
        </authorList>
    </citation>
    <scope>NUCLEOTIDE SEQUENCE</scope>
    <source>
        <strain evidence="2">CGMCC 1.12785</strain>
    </source>
</reference>
<dbReference type="Pfam" id="PF03374">
    <property type="entry name" value="ANT"/>
    <property type="match status" value="1"/>
</dbReference>
<dbReference type="Pfam" id="PF02498">
    <property type="entry name" value="Bro-N"/>
    <property type="match status" value="1"/>
</dbReference>
<dbReference type="PROSITE" id="PS51750">
    <property type="entry name" value="BRO_N"/>
    <property type="match status" value="1"/>
</dbReference>
<evidence type="ECO:0000313" key="2">
    <source>
        <dbReference type="EMBL" id="GGA11043.1"/>
    </source>
</evidence>
<dbReference type="GO" id="GO:0003677">
    <property type="term" value="F:DNA binding"/>
    <property type="evidence" value="ECO:0007669"/>
    <property type="project" value="InterPro"/>
</dbReference>
<dbReference type="PANTHER" id="PTHR36180:SF2">
    <property type="entry name" value="BRO FAMILY PROTEIN"/>
    <property type="match status" value="1"/>
</dbReference>
<feature type="domain" description="Bro-N" evidence="1">
    <location>
        <begin position="1"/>
        <end position="105"/>
    </location>
</feature>
<dbReference type="InterPro" id="IPR005039">
    <property type="entry name" value="Ant_C"/>
</dbReference>
<name>A0A8J2TX59_9MICO</name>
<accession>A0A8J2TX59</accession>
<sequence length="254" mass="29000">MKDLTIFNYQNTPVRTVLIDGEPWFVLADLARVLGIKDVQRLNSRLDDGVRQTHPIQDRLGRTQNVTIVSEAGMYEVVIRSDKPEAAAFRRWITSEVLPEIRKTGSYGAAPALTEDEIVHRALQITVAKVQELETVNRALAPKARAWDDIVSSEGSWSYRDVAHTLHQHKRIVIGEKRLVQALVTWGYLFRDHKGRPHAYQKYLEQGLFVEKIRTYQDQITGERRESSAPQVRITGKGIDMIYRRLAGELEVAS</sequence>
<dbReference type="EMBL" id="BMFY01000004">
    <property type="protein sequence ID" value="GGA11043.1"/>
    <property type="molecule type" value="Genomic_DNA"/>
</dbReference>
<proteinExistence type="predicted"/>
<organism evidence="2 3">
    <name type="scientific">Sediminivirga luteola</name>
    <dbReference type="NCBI Taxonomy" id="1774748"/>
    <lineage>
        <taxon>Bacteria</taxon>
        <taxon>Bacillati</taxon>
        <taxon>Actinomycetota</taxon>
        <taxon>Actinomycetes</taxon>
        <taxon>Micrococcales</taxon>
        <taxon>Brevibacteriaceae</taxon>
        <taxon>Sediminivirga</taxon>
    </lineage>
</organism>
<comment type="caution">
    <text evidence="2">The sequence shown here is derived from an EMBL/GenBank/DDBJ whole genome shotgun (WGS) entry which is preliminary data.</text>
</comment>
<gene>
    <name evidence="2" type="ORF">GCM10011333_12370</name>
</gene>
<dbReference type="AlphaFoldDB" id="A0A8J2TX59"/>
<dbReference type="RefSeq" id="WP_188550051.1">
    <property type="nucleotide sequence ID" value="NZ_BMFY01000004.1"/>
</dbReference>
<dbReference type="Proteomes" id="UP000616114">
    <property type="component" value="Unassembled WGS sequence"/>
</dbReference>
<dbReference type="PANTHER" id="PTHR36180">
    <property type="entry name" value="DNA-BINDING PROTEIN-RELATED-RELATED"/>
    <property type="match status" value="1"/>
</dbReference>
<evidence type="ECO:0000259" key="1">
    <source>
        <dbReference type="PROSITE" id="PS51750"/>
    </source>
</evidence>
<evidence type="ECO:0000313" key="3">
    <source>
        <dbReference type="Proteomes" id="UP000616114"/>
    </source>
</evidence>
<dbReference type="SMART" id="SM01040">
    <property type="entry name" value="Bro-N"/>
    <property type="match status" value="1"/>
</dbReference>
<protein>
    <submittedName>
        <fullName evidence="2">Antirepressor</fullName>
    </submittedName>
</protein>
<dbReference type="InterPro" id="IPR003497">
    <property type="entry name" value="BRO_N_domain"/>
</dbReference>
<reference evidence="2" key="1">
    <citation type="journal article" date="2014" name="Int. J. Syst. Evol. Microbiol.">
        <title>Complete genome sequence of Corynebacterium casei LMG S-19264T (=DSM 44701T), isolated from a smear-ripened cheese.</title>
        <authorList>
            <consortium name="US DOE Joint Genome Institute (JGI-PGF)"/>
            <person name="Walter F."/>
            <person name="Albersmeier A."/>
            <person name="Kalinowski J."/>
            <person name="Ruckert C."/>
        </authorList>
    </citation>
    <scope>NUCLEOTIDE SEQUENCE</scope>
    <source>
        <strain evidence="2">CGMCC 1.12785</strain>
    </source>
</reference>